<dbReference type="AlphaFoldDB" id="A0A1H5STP6"/>
<keyword evidence="3" id="KW-1185">Reference proteome</keyword>
<dbReference type="EMBL" id="FNUT01000001">
    <property type="protein sequence ID" value="SEF53946.1"/>
    <property type="molecule type" value="Genomic_DNA"/>
</dbReference>
<evidence type="ECO:0000256" key="1">
    <source>
        <dbReference type="SAM" id="Phobius"/>
    </source>
</evidence>
<evidence type="ECO:0000313" key="3">
    <source>
        <dbReference type="Proteomes" id="UP000236731"/>
    </source>
</evidence>
<feature type="transmembrane region" description="Helical" evidence="1">
    <location>
        <begin position="67"/>
        <end position="89"/>
    </location>
</feature>
<evidence type="ECO:0008006" key="4">
    <source>
        <dbReference type="Google" id="ProtNLM"/>
    </source>
</evidence>
<sequence length="135" mass="15319">MRQEKNKLYLTTAIVCFFGLLWLALDYYSDAHIVVCPVKAVTGYPCPSCGSTRSITALLQGDWRGAILINPLGVLSALLFIAILALMLYDGLAKKRVYEKMYRRTELFLQRHTLISSVLVVLILLNWIWNIKKGL</sequence>
<keyword evidence="1" id="KW-0812">Transmembrane</keyword>
<gene>
    <name evidence="2" type="ORF">SAMN05421877_101381</name>
</gene>
<proteinExistence type="predicted"/>
<feature type="transmembrane region" description="Helical" evidence="1">
    <location>
        <begin position="7"/>
        <end position="25"/>
    </location>
</feature>
<evidence type="ECO:0000313" key="2">
    <source>
        <dbReference type="EMBL" id="SEF53946.1"/>
    </source>
</evidence>
<keyword evidence="1" id="KW-0472">Membrane</keyword>
<feature type="transmembrane region" description="Helical" evidence="1">
    <location>
        <begin position="109"/>
        <end position="129"/>
    </location>
</feature>
<dbReference type="InterPro" id="IPR021215">
    <property type="entry name" value="DUF2752"/>
</dbReference>
<dbReference type="Pfam" id="PF10825">
    <property type="entry name" value="DUF2752"/>
    <property type="match status" value="1"/>
</dbReference>
<organism evidence="2 3">
    <name type="scientific">Sphingobacterium lactis</name>
    <dbReference type="NCBI Taxonomy" id="797291"/>
    <lineage>
        <taxon>Bacteria</taxon>
        <taxon>Pseudomonadati</taxon>
        <taxon>Bacteroidota</taxon>
        <taxon>Sphingobacteriia</taxon>
        <taxon>Sphingobacteriales</taxon>
        <taxon>Sphingobacteriaceae</taxon>
        <taxon>Sphingobacterium</taxon>
    </lineage>
</organism>
<dbReference type="Proteomes" id="UP000236731">
    <property type="component" value="Unassembled WGS sequence"/>
</dbReference>
<dbReference type="OrthoDB" id="9815897at2"/>
<protein>
    <recommendedName>
        <fullName evidence="4">DUF2752 domain-containing protein</fullName>
    </recommendedName>
</protein>
<keyword evidence="1" id="KW-1133">Transmembrane helix</keyword>
<dbReference type="RefSeq" id="WP_103905023.1">
    <property type="nucleotide sequence ID" value="NZ_CP049246.1"/>
</dbReference>
<reference evidence="3" key="1">
    <citation type="submission" date="2016-10" db="EMBL/GenBank/DDBJ databases">
        <authorList>
            <person name="Varghese N."/>
            <person name="Submissions S."/>
        </authorList>
    </citation>
    <scope>NUCLEOTIDE SEQUENCE [LARGE SCALE GENOMIC DNA]</scope>
    <source>
        <strain evidence="3">DSM 22361</strain>
    </source>
</reference>
<accession>A0A1H5STP6</accession>
<name>A0A1H5STP6_9SPHI</name>